<name>A0AAN7QQ18_TRANT</name>
<gene>
    <name evidence="1" type="ORF">SAY86_009884</name>
</gene>
<evidence type="ECO:0000313" key="1">
    <source>
        <dbReference type="EMBL" id="KAK4774949.1"/>
    </source>
</evidence>
<protein>
    <submittedName>
        <fullName evidence="1">Uncharacterized protein</fullName>
    </submittedName>
</protein>
<keyword evidence="2" id="KW-1185">Reference proteome</keyword>
<organism evidence="1 2">
    <name type="scientific">Trapa natans</name>
    <name type="common">Water chestnut</name>
    <dbReference type="NCBI Taxonomy" id="22666"/>
    <lineage>
        <taxon>Eukaryota</taxon>
        <taxon>Viridiplantae</taxon>
        <taxon>Streptophyta</taxon>
        <taxon>Embryophyta</taxon>
        <taxon>Tracheophyta</taxon>
        <taxon>Spermatophyta</taxon>
        <taxon>Magnoliopsida</taxon>
        <taxon>eudicotyledons</taxon>
        <taxon>Gunneridae</taxon>
        <taxon>Pentapetalae</taxon>
        <taxon>rosids</taxon>
        <taxon>malvids</taxon>
        <taxon>Myrtales</taxon>
        <taxon>Lythraceae</taxon>
        <taxon>Trapa</taxon>
    </lineage>
</organism>
<sequence>MSRYKCITGFMSLFLSLFIVWSVYHKFMQGFAYESACLTYIYTHEDIFYVIKDLWLKVVIEHNKIMTDKQCKLDLLFKNCQQIFTAHSPFKAFFTSLLGIRGFFAWN</sequence>
<dbReference type="EMBL" id="JAXQNO010000019">
    <property type="protein sequence ID" value="KAK4774949.1"/>
    <property type="molecule type" value="Genomic_DNA"/>
</dbReference>
<dbReference type="Proteomes" id="UP001346149">
    <property type="component" value="Unassembled WGS sequence"/>
</dbReference>
<dbReference type="AlphaFoldDB" id="A0AAN7QQ18"/>
<evidence type="ECO:0000313" key="2">
    <source>
        <dbReference type="Proteomes" id="UP001346149"/>
    </source>
</evidence>
<proteinExistence type="predicted"/>
<comment type="caution">
    <text evidence="1">The sequence shown here is derived from an EMBL/GenBank/DDBJ whole genome shotgun (WGS) entry which is preliminary data.</text>
</comment>
<accession>A0AAN7QQ18</accession>
<reference evidence="1 2" key="1">
    <citation type="journal article" date="2023" name="Hortic Res">
        <title>Pangenome of water caltrop reveals structural variations and asymmetric subgenome divergence after allopolyploidization.</title>
        <authorList>
            <person name="Zhang X."/>
            <person name="Chen Y."/>
            <person name="Wang L."/>
            <person name="Yuan Y."/>
            <person name="Fang M."/>
            <person name="Shi L."/>
            <person name="Lu R."/>
            <person name="Comes H.P."/>
            <person name="Ma Y."/>
            <person name="Chen Y."/>
            <person name="Huang G."/>
            <person name="Zhou Y."/>
            <person name="Zheng Z."/>
            <person name="Qiu Y."/>
        </authorList>
    </citation>
    <scope>NUCLEOTIDE SEQUENCE [LARGE SCALE GENOMIC DNA]</scope>
    <source>
        <strain evidence="1">F231</strain>
    </source>
</reference>